<evidence type="ECO:0000313" key="3">
    <source>
        <dbReference type="Proteomes" id="UP000678393"/>
    </source>
</evidence>
<accession>A0A8S3YNQ7</accession>
<proteinExistence type="predicted"/>
<sequence length="624" mass="70680">MENFPSALVIASYDSVCDNNNVLYRLVRPLPGGIGVQSTDRLVNVVPFRRKYTFEKKQQLEDFGQQMLRRPLVLQPILHFGRGLGYNCAVCYQDELWLVMVNQTHPKILSRLQMGLDSAKAALARGQPFEIRFRFGKLIQRVYTEHLAQKEKGEAQNSGSACLTYFRYAEWEHCDLNLRYHGYGANINRSSAFHSLPSLEMKWDFEDIGMHEMEWNQLTGEVYPRPHLSSVYEDEIREALPGWTINSVSPLENIGDSVPENNYDYAQAGRLYASFRKKSRLRNIPQHGAVSGSSAYANDYENEQKIRGELEGAVGFDPSVYPDFVVPAQDSSEYDHGYEDTDGYDVPKQTYADSNRQHDGTDFHYQNIHPHDYDDQYSDSRSETQPESNHGYRQSHSSNQAQSTLSASQPDKYGHINANVKVVSNTPAHQYQNYAARAAGNNYGSHRDDKRPASSEYLPYTDPFEKQDSDRFSRSTTADSGYCPDGDDIHSRNGSYDCNDQSNTPKFMKNGADYENVLIKKYAHEDDGGLHNPAFRNDDPDVRSGWQSQKQPMSKVMRVPLAEHKSMTVGSSLSGNSSKFSNRQPRQNLAPSLKESVDILKVPPRRKKAAPDPTGVPQVAESFI</sequence>
<feature type="region of interest" description="Disordered" evidence="1">
    <location>
        <begin position="330"/>
        <end position="412"/>
    </location>
</feature>
<keyword evidence="3" id="KW-1185">Reference proteome</keyword>
<protein>
    <submittedName>
        <fullName evidence="2">Uncharacterized protein</fullName>
    </submittedName>
</protein>
<evidence type="ECO:0000256" key="1">
    <source>
        <dbReference type="SAM" id="MobiDB-lite"/>
    </source>
</evidence>
<feature type="compositionally biased region" description="Basic and acidic residues" evidence="1">
    <location>
        <begin position="369"/>
        <end position="384"/>
    </location>
</feature>
<evidence type="ECO:0000313" key="2">
    <source>
        <dbReference type="EMBL" id="CAG5116560.1"/>
    </source>
</evidence>
<feature type="region of interest" description="Disordered" evidence="1">
    <location>
        <begin position="534"/>
        <end position="554"/>
    </location>
</feature>
<feature type="compositionally biased region" description="Basic and acidic residues" evidence="1">
    <location>
        <begin position="463"/>
        <end position="473"/>
    </location>
</feature>
<comment type="caution">
    <text evidence="2">The sequence shown here is derived from an EMBL/GenBank/DDBJ whole genome shotgun (WGS) entry which is preliminary data.</text>
</comment>
<feature type="compositionally biased region" description="Low complexity" evidence="1">
    <location>
        <begin position="568"/>
        <end position="581"/>
    </location>
</feature>
<dbReference type="AlphaFoldDB" id="A0A8S3YNQ7"/>
<feature type="region of interest" description="Disordered" evidence="1">
    <location>
        <begin position="568"/>
        <end position="624"/>
    </location>
</feature>
<reference evidence="2" key="1">
    <citation type="submission" date="2021-04" db="EMBL/GenBank/DDBJ databases">
        <authorList>
            <consortium name="Molecular Ecology Group"/>
        </authorList>
    </citation>
    <scope>NUCLEOTIDE SEQUENCE</scope>
</reference>
<dbReference type="Proteomes" id="UP000678393">
    <property type="component" value="Unassembled WGS sequence"/>
</dbReference>
<feature type="compositionally biased region" description="Polar residues" evidence="1">
    <location>
        <begin position="385"/>
        <end position="409"/>
    </location>
</feature>
<dbReference type="OrthoDB" id="6101411at2759"/>
<name>A0A8S3YNQ7_9EUPU</name>
<feature type="region of interest" description="Disordered" evidence="1">
    <location>
        <begin position="438"/>
        <end position="489"/>
    </location>
</feature>
<organism evidence="2 3">
    <name type="scientific">Candidula unifasciata</name>
    <dbReference type="NCBI Taxonomy" id="100452"/>
    <lineage>
        <taxon>Eukaryota</taxon>
        <taxon>Metazoa</taxon>
        <taxon>Spiralia</taxon>
        <taxon>Lophotrochozoa</taxon>
        <taxon>Mollusca</taxon>
        <taxon>Gastropoda</taxon>
        <taxon>Heterobranchia</taxon>
        <taxon>Euthyneura</taxon>
        <taxon>Panpulmonata</taxon>
        <taxon>Eupulmonata</taxon>
        <taxon>Stylommatophora</taxon>
        <taxon>Helicina</taxon>
        <taxon>Helicoidea</taxon>
        <taxon>Geomitridae</taxon>
        <taxon>Candidula</taxon>
    </lineage>
</organism>
<dbReference type="EMBL" id="CAJHNH020000269">
    <property type="protein sequence ID" value="CAG5116560.1"/>
    <property type="molecule type" value="Genomic_DNA"/>
</dbReference>
<gene>
    <name evidence="2" type="ORF">CUNI_LOCUS2118</name>
</gene>